<evidence type="ECO:0000313" key="2">
    <source>
        <dbReference type="Proteomes" id="UP000011988"/>
    </source>
</evidence>
<comment type="caution">
    <text evidence="1">The sequence shown here is derived from an EMBL/GenBank/DDBJ whole genome shotgun (WGS) entry which is preliminary data.</text>
</comment>
<gene>
    <name evidence="1" type="ORF">LEP1GSC194_2130</name>
</gene>
<organism evidence="1 2">
    <name type="scientific">Leptospira alstonii serovar Sichuan str. 79601</name>
    <dbReference type="NCBI Taxonomy" id="1218565"/>
    <lineage>
        <taxon>Bacteria</taxon>
        <taxon>Pseudomonadati</taxon>
        <taxon>Spirochaetota</taxon>
        <taxon>Spirochaetia</taxon>
        <taxon>Leptospirales</taxon>
        <taxon>Leptospiraceae</taxon>
        <taxon>Leptospira</taxon>
    </lineage>
</organism>
<name>M6CKY5_9LEPT</name>
<sequence>MKVKTHAKKRKSVLTKVRVKKNLATSSRIRFLIRPEFP</sequence>
<evidence type="ECO:0000313" key="1">
    <source>
        <dbReference type="EMBL" id="EMJ92379.1"/>
    </source>
</evidence>
<accession>M6CKY5</accession>
<dbReference type="AlphaFoldDB" id="M6CKY5"/>
<dbReference type="Proteomes" id="UP000011988">
    <property type="component" value="Unassembled WGS sequence"/>
</dbReference>
<dbReference type="EMBL" id="ANIK01000087">
    <property type="protein sequence ID" value="EMJ92379.1"/>
    <property type="molecule type" value="Genomic_DNA"/>
</dbReference>
<reference evidence="1 2" key="1">
    <citation type="submission" date="2013-01" db="EMBL/GenBank/DDBJ databases">
        <authorList>
            <person name="Harkins D.M."/>
            <person name="Durkin A.S."/>
            <person name="Brinkac L.M."/>
            <person name="Haft D.H."/>
            <person name="Selengut J.D."/>
            <person name="Sanka R."/>
            <person name="DePew J."/>
            <person name="Purushe J."/>
            <person name="Galloway R.L."/>
            <person name="Vinetz J.M."/>
            <person name="Sutton G.G."/>
            <person name="Nierman W.C."/>
            <person name="Fouts D.E."/>
        </authorList>
    </citation>
    <scope>NUCLEOTIDE SEQUENCE [LARGE SCALE GENOMIC DNA]</scope>
    <source>
        <strain evidence="1 2">79601</strain>
    </source>
</reference>
<protein>
    <submittedName>
        <fullName evidence="1">Uncharacterized protein</fullName>
    </submittedName>
</protein>
<proteinExistence type="predicted"/>